<dbReference type="Proteomes" id="UP000596742">
    <property type="component" value="Unassembled WGS sequence"/>
</dbReference>
<proteinExistence type="predicted"/>
<evidence type="ECO:0000313" key="1">
    <source>
        <dbReference type="EMBL" id="VDI50104.1"/>
    </source>
</evidence>
<evidence type="ECO:0000313" key="2">
    <source>
        <dbReference type="Proteomes" id="UP000596742"/>
    </source>
</evidence>
<sequence>MDPMPEVTICGSAQNMYKYKGVYANKTFNIPEKNLNFDVKVELRKKYKDKNKYPKNKILFEIGLTQSSISSNYMENSYDGKIWSITAYVCVNEHGICFQERNDFPPNLINHKYSVDGRLINTNVNFSVESSQIRALGQPQAEYRVTPVFALYESDSVVTSMTINSEIDFLGFNVSTLHRHLELSPDNKTVSNTPIEVFADVKKTKSLYGVLKYTENAKYLHHIIDLDIVYPHHFQIAEENLLFELKIGQIDAKYRVVGHFTAEVCPIDQGIQSVLSRFCFFTDDTKLQPSVINGSHFTLDLRYNFEMNMVTVKLMADEIEGQATYIFSPMKQLHGNDVIGQFIFLDNVSLGNIQVSCSNANSYRLLSPLFRLVRKYLYLTTEKCTSSLIELFWHVIIFPERGDCDDDDCGD</sequence>
<keyword evidence="2" id="KW-1185">Reference proteome</keyword>
<reference evidence="1" key="1">
    <citation type="submission" date="2018-11" db="EMBL/GenBank/DDBJ databases">
        <authorList>
            <person name="Alioto T."/>
            <person name="Alioto T."/>
        </authorList>
    </citation>
    <scope>NUCLEOTIDE SEQUENCE</scope>
</reference>
<name>A0A8B6FI94_MYTGA</name>
<gene>
    <name evidence="1" type="ORF">MGAL_10B092141</name>
</gene>
<dbReference type="EMBL" id="UYJE01006910">
    <property type="protein sequence ID" value="VDI50104.1"/>
    <property type="molecule type" value="Genomic_DNA"/>
</dbReference>
<accession>A0A8B6FI94</accession>
<organism evidence="1 2">
    <name type="scientific">Mytilus galloprovincialis</name>
    <name type="common">Mediterranean mussel</name>
    <dbReference type="NCBI Taxonomy" id="29158"/>
    <lineage>
        <taxon>Eukaryota</taxon>
        <taxon>Metazoa</taxon>
        <taxon>Spiralia</taxon>
        <taxon>Lophotrochozoa</taxon>
        <taxon>Mollusca</taxon>
        <taxon>Bivalvia</taxon>
        <taxon>Autobranchia</taxon>
        <taxon>Pteriomorphia</taxon>
        <taxon>Mytilida</taxon>
        <taxon>Mytiloidea</taxon>
        <taxon>Mytilidae</taxon>
        <taxon>Mytilinae</taxon>
        <taxon>Mytilus</taxon>
    </lineage>
</organism>
<comment type="caution">
    <text evidence="1">The sequence shown here is derived from an EMBL/GenBank/DDBJ whole genome shotgun (WGS) entry which is preliminary data.</text>
</comment>
<protein>
    <submittedName>
        <fullName evidence="1">Uncharacterized protein</fullName>
    </submittedName>
</protein>
<dbReference type="OrthoDB" id="10298623at2759"/>
<dbReference type="AlphaFoldDB" id="A0A8B6FI94"/>